<gene>
    <name evidence="2" type="ORF">WN48_07644</name>
</gene>
<dbReference type="PANTHER" id="PTHR15092:SF22">
    <property type="entry name" value="POLY(A)-SPECIFIC RIBONUCLEASE PNLDC1"/>
    <property type="match status" value="1"/>
</dbReference>
<sequence length="474" mass="55480">MNEVLDKNFKTLYPRLETDIRNATFIAIDAEFTGIYSREDVKYSLFDTLADRYKMLKKNIQQFIIAQFGITVFRHNISENTYTAQCFNFYLFPKSFPYKNRQFSCQVSALEFLRKYGFEFDKLVNEGISYLDEIDEKSLRYLVQNDVIFNLEYLSHEEDIIFKDCISKISEWLSSKSEQTTLKLQVDSPILQYIVHKYIRNKYNNLWTLSDHMSINVMKKSNITCEQMESNLEEELLNSYIGFSKVFKLLSSSKKTIIGHNILLDLMFIHQQFYKPLPDSYDKFKSNMHILFPHIYDTKFLSGELRNLFHKKEVNWKISSLSTLYEYFTSKGQTLSYNSPKIKINKELPHNKYHNAGWDAYIAGYIFIKMAHLFCIQKFGIGTEERGVTHSELINSIKGFENSVHITKGNEMYMKLDGADPISSRPEWLHITSKSTSIDIKQLMNQFSSFGVVDIMPLAQGRVLVAVGTHRRLV</sequence>
<protein>
    <submittedName>
        <fullName evidence="2">Poly(A)-specific ribonuclease PARN-like domain-containing protein 1</fullName>
    </submittedName>
</protein>
<dbReference type="OrthoDB" id="414075at2759"/>
<keyword evidence="3" id="KW-1185">Reference proteome</keyword>
<name>A0A310SUW4_9HYME</name>
<dbReference type="AlphaFoldDB" id="A0A310SUW4"/>
<dbReference type="Pfam" id="PF04857">
    <property type="entry name" value="CAF1"/>
    <property type="match status" value="1"/>
</dbReference>
<dbReference type="GO" id="GO:0003723">
    <property type="term" value="F:RNA binding"/>
    <property type="evidence" value="ECO:0007669"/>
    <property type="project" value="TreeGrafter"/>
</dbReference>
<accession>A0A310SUW4</accession>
<dbReference type="EMBL" id="KQ759903">
    <property type="protein sequence ID" value="OAD62005.1"/>
    <property type="molecule type" value="Genomic_DNA"/>
</dbReference>
<dbReference type="Gene3D" id="3.30.420.10">
    <property type="entry name" value="Ribonuclease H-like superfamily/Ribonuclease H"/>
    <property type="match status" value="1"/>
</dbReference>
<reference evidence="2 3" key="1">
    <citation type="submission" date="2015-07" db="EMBL/GenBank/DDBJ databases">
        <title>The genome of Eufriesea mexicana.</title>
        <authorList>
            <person name="Pan H."/>
            <person name="Kapheim K."/>
        </authorList>
    </citation>
    <scope>NUCLEOTIDE SEQUENCE [LARGE SCALE GENOMIC DNA]</scope>
    <source>
        <strain evidence="2">0111107269</strain>
        <tissue evidence="2">Whole body</tissue>
    </source>
</reference>
<dbReference type="SUPFAM" id="SSF53098">
    <property type="entry name" value="Ribonuclease H-like"/>
    <property type="match status" value="1"/>
</dbReference>
<dbReference type="InterPro" id="IPR051181">
    <property type="entry name" value="CAF1_poly(A)_ribonucleases"/>
</dbReference>
<dbReference type="GO" id="GO:1990431">
    <property type="term" value="P:priRNA 3'-end processing"/>
    <property type="evidence" value="ECO:0007669"/>
    <property type="project" value="TreeGrafter"/>
</dbReference>
<comment type="similarity">
    <text evidence="1">Belongs to the CAF1 family.</text>
</comment>
<dbReference type="InterPro" id="IPR006941">
    <property type="entry name" value="RNase_CAF1"/>
</dbReference>
<dbReference type="Proteomes" id="UP000250275">
    <property type="component" value="Unassembled WGS sequence"/>
</dbReference>
<dbReference type="InterPro" id="IPR036397">
    <property type="entry name" value="RNaseH_sf"/>
</dbReference>
<dbReference type="GO" id="GO:0005634">
    <property type="term" value="C:nucleus"/>
    <property type="evidence" value="ECO:0007669"/>
    <property type="project" value="TreeGrafter"/>
</dbReference>
<dbReference type="GO" id="GO:0000175">
    <property type="term" value="F:3'-5'-RNA exonuclease activity"/>
    <property type="evidence" value="ECO:0007669"/>
    <property type="project" value="TreeGrafter"/>
</dbReference>
<evidence type="ECO:0000313" key="3">
    <source>
        <dbReference type="Proteomes" id="UP000250275"/>
    </source>
</evidence>
<proteinExistence type="inferred from homology"/>
<dbReference type="GO" id="GO:1990432">
    <property type="term" value="P:siRNA 3'-end processing"/>
    <property type="evidence" value="ECO:0007669"/>
    <property type="project" value="TreeGrafter"/>
</dbReference>
<dbReference type="GO" id="GO:0005783">
    <property type="term" value="C:endoplasmic reticulum"/>
    <property type="evidence" value="ECO:0007669"/>
    <property type="project" value="TreeGrafter"/>
</dbReference>
<dbReference type="GO" id="GO:0000289">
    <property type="term" value="P:nuclear-transcribed mRNA poly(A) tail shortening"/>
    <property type="evidence" value="ECO:0007669"/>
    <property type="project" value="TreeGrafter"/>
</dbReference>
<evidence type="ECO:0000313" key="2">
    <source>
        <dbReference type="EMBL" id="OAD62005.1"/>
    </source>
</evidence>
<dbReference type="InterPro" id="IPR012337">
    <property type="entry name" value="RNaseH-like_sf"/>
</dbReference>
<organism evidence="2 3">
    <name type="scientific">Eufriesea mexicana</name>
    <dbReference type="NCBI Taxonomy" id="516756"/>
    <lineage>
        <taxon>Eukaryota</taxon>
        <taxon>Metazoa</taxon>
        <taxon>Ecdysozoa</taxon>
        <taxon>Arthropoda</taxon>
        <taxon>Hexapoda</taxon>
        <taxon>Insecta</taxon>
        <taxon>Pterygota</taxon>
        <taxon>Neoptera</taxon>
        <taxon>Endopterygota</taxon>
        <taxon>Hymenoptera</taxon>
        <taxon>Apocrita</taxon>
        <taxon>Aculeata</taxon>
        <taxon>Apoidea</taxon>
        <taxon>Anthophila</taxon>
        <taxon>Apidae</taxon>
        <taxon>Eufriesea</taxon>
    </lineage>
</organism>
<evidence type="ECO:0000256" key="1">
    <source>
        <dbReference type="ARBA" id="ARBA00008372"/>
    </source>
</evidence>
<dbReference type="PANTHER" id="PTHR15092">
    <property type="entry name" value="POLY A -SPECIFIC RIBONUCLEASE/TARGET OF EGR1, MEMBER 1"/>
    <property type="match status" value="1"/>
</dbReference>